<comment type="caution">
    <text evidence="2">The sequence shown here is derived from an EMBL/GenBank/DDBJ whole genome shotgun (WGS) entry which is preliminary data.</text>
</comment>
<reference evidence="2" key="1">
    <citation type="submission" date="2024-01" db="EMBL/GenBank/DDBJ databases">
        <authorList>
            <person name="Webb A."/>
        </authorList>
    </citation>
    <scope>NUCLEOTIDE SEQUENCE</scope>
    <source>
        <strain evidence="2">Pm1</strain>
    </source>
</reference>
<evidence type="ECO:0000256" key="1">
    <source>
        <dbReference type="SAM" id="MobiDB-lite"/>
    </source>
</evidence>
<dbReference type="AlphaFoldDB" id="A0AAV1UTG2"/>
<evidence type="ECO:0000313" key="2">
    <source>
        <dbReference type="EMBL" id="CAK7937831.1"/>
    </source>
</evidence>
<feature type="region of interest" description="Disordered" evidence="1">
    <location>
        <begin position="1"/>
        <end position="26"/>
    </location>
</feature>
<protein>
    <submittedName>
        <fullName evidence="2">Uncharacterized protein</fullName>
    </submittedName>
</protein>
<organism evidence="2 3">
    <name type="scientific">Peronospora matthiolae</name>
    <dbReference type="NCBI Taxonomy" id="2874970"/>
    <lineage>
        <taxon>Eukaryota</taxon>
        <taxon>Sar</taxon>
        <taxon>Stramenopiles</taxon>
        <taxon>Oomycota</taxon>
        <taxon>Peronosporomycetes</taxon>
        <taxon>Peronosporales</taxon>
        <taxon>Peronosporaceae</taxon>
        <taxon>Peronospora</taxon>
    </lineage>
</organism>
<dbReference type="EMBL" id="CAKLBY020000228">
    <property type="protein sequence ID" value="CAK7937831.1"/>
    <property type="molecule type" value="Genomic_DNA"/>
</dbReference>
<gene>
    <name evidence="2" type="ORF">PM001_LOCUS22981</name>
</gene>
<feature type="compositionally biased region" description="Polar residues" evidence="1">
    <location>
        <begin position="16"/>
        <end position="26"/>
    </location>
</feature>
<proteinExistence type="predicted"/>
<name>A0AAV1UTG2_9STRA</name>
<sequence length="228" mass="25816">MGRFETPDGIGGPSLPFSSSEQQTPMTPCAHMDMMQLIATLQQEVLGLRAQAHASRQTDSNVTTHTASPAASFAAYRPVGAPKLKDFKVIEITGEEQHSGLGADWDSFKYQFDVQIQTLETFDLVVWNEEHRLSTMAMCLRGAAFRHCEYLADRGLTANYDSVCRSMKNRFCCKLIQSQLEKLLEELKRNKATWTPYIEYMRAVARRMDGSPSKIILEYFCSYFCPSE</sequence>
<evidence type="ECO:0000313" key="3">
    <source>
        <dbReference type="Proteomes" id="UP001162060"/>
    </source>
</evidence>
<accession>A0AAV1UTG2</accession>
<dbReference type="Proteomes" id="UP001162060">
    <property type="component" value="Unassembled WGS sequence"/>
</dbReference>